<feature type="coiled-coil region" evidence="11">
    <location>
        <begin position="439"/>
        <end position="473"/>
    </location>
</feature>
<dbReference type="GO" id="GO:0007165">
    <property type="term" value="P:signal transduction"/>
    <property type="evidence" value="ECO:0007669"/>
    <property type="project" value="UniProtKB-KW"/>
</dbReference>
<evidence type="ECO:0000256" key="5">
    <source>
        <dbReference type="ARBA" id="ARBA00022692"/>
    </source>
</evidence>
<dbReference type="CDD" id="cd06225">
    <property type="entry name" value="HAMP"/>
    <property type="match status" value="1"/>
</dbReference>
<evidence type="ECO:0000313" key="15">
    <source>
        <dbReference type="EMBL" id="KIH85693.1"/>
    </source>
</evidence>
<keyword evidence="16" id="KW-1185">Reference proteome</keyword>
<dbReference type="InterPro" id="IPR032255">
    <property type="entry name" value="HBM"/>
</dbReference>
<keyword evidence="3" id="KW-0488">Methylation</keyword>
<dbReference type="InterPro" id="IPR004089">
    <property type="entry name" value="MCPsignal_dom"/>
</dbReference>
<evidence type="ECO:0000256" key="1">
    <source>
        <dbReference type="ARBA" id="ARBA00004651"/>
    </source>
</evidence>
<dbReference type="EMBL" id="JXDG01000004">
    <property type="protein sequence ID" value="KIH85693.1"/>
    <property type="molecule type" value="Genomic_DNA"/>
</dbReference>
<evidence type="ECO:0000256" key="7">
    <source>
        <dbReference type="ARBA" id="ARBA00023136"/>
    </source>
</evidence>
<keyword evidence="2" id="KW-1003">Cell membrane</keyword>
<dbReference type="SMART" id="SM00304">
    <property type="entry name" value="HAMP"/>
    <property type="match status" value="2"/>
</dbReference>
<dbReference type="PANTHER" id="PTHR32089">
    <property type="entry name" value="METHYL-ACCEPTING CHEMOTAXIS PROTEIN MCPB"/>
    <property type="match status" value="1"/>
</dbReference>
<organism evidence="15 16">
    <name type="scientific">Pseudomonas batumici</name>
    <dbReference type="NCBI Taxonomy" id="226910"/>
    <lineage>
        <taxon>Bacteria</taxon>
        <taxon>Pseudomonadati</taxon>
        <taxon>Pseudomonadota</taxon>
        <taxon>Gammaproteobacteria</taxon>
        <taxon>Pseudomonadales</taxon>
        <taxon>Pseudomonadaceae</taxon>
        <taxon>Pseudomonas</taxon>
    </lineage>
</organism>
<keyword evidence="11" id="KW-0175">Coiled coil</keyword>
<sequence>MFRWLTRALRDRSIRFKLALGFGLVLLLTLGVTLTGWHALGTTIERSQTLSSIARLSRLTSDMRADRIAFRVLNDPQSRTRITRQLAGIEKLLSGLLPRLPDPSDRQVLNDQQQAIQGFQTTLDDLDESLRDRERARKRMNAGVIQATQAVARFEAHQLREASKNTQDLQWQAPLKRVEALRQLINDTHASIQAPAYLSDSLQAYSEQALKAIDRLGQLEAQVMPLTPALADDHKRMLVELRHYREALQQFKDAQLLAEAAHNVMEGLGDRLLAGNEELSRSQTQTRDRQAQAAKWMLAKIALLAWLIASLAAWLLSRQLLIPLSRSLKLARHIAAGDLSRDVAVDRRDELGQLQQAMQGMTLGLRELIRGIGTSASRVASAAEHLSTSTEQTDASVSSQNAATEQVAAAMKQMTASVREVARHADAASLAATQADQQARDGDGAVADAIEQIEQLEQQMQLCSQAMDGLQRESERIGSVLDVIKSVSRQTNLLALNAAIEAARAGEAGSGFAVVADEVRSLAQRTQDSAQEIKELIAALQGGTQQVAGMLDSSRKLTRNSVESSRHSGGKLEAISRSVSQILGMNEQIAAAGEEQSVVAEQISRSVLHVRDMSQQTASACDETAAASLQLSQLGAQLQRLVERFKV</sequence>
<evidence type="ECO:0000259" key="12">
    <source>
        <dbReference type="PROSITE" id="PS50111"/>
    </source>
</evidence>
<evidence type="ECO:0000256" key="6">
    <source>
        <dbReference type="ARBA" id="ARBA00022989"/>
    </source>
</evidence>
<keyword evidence="5" id="KW-0812">Transmembrane</keyword>
<protein>
    <submittedName>
        <fullName evidence="15">Methyl-accepting chemotaxis protein I (Serine chemoreceptor protein)</fullName>
    </submittedName>
</protein>
<keyword evidence="8 10" id="KW-0807">Transducer</keyword>
<evidence type="ECO:0000259" key="14">
    <source>
        <dbReference type="PROSITE" id="PS51753"/>
    </source>
</evidence>
<dbReference type="CDD" id="cd11386">
    <property type="entry name" value="MCP_signal"/>
    <property type="match status" value="1"/>
</dbReference>
<dbReference type="Gene3D" id="1.10.287.950">
    <property type="entry name" value="Methyl-accepting chemotaxis protein"/>
    <property type="match status" value="1"/>
</dbReference>
<dbReference type="SMART" id="SM00283">
    <property type="entry name" value="MA"/>
    <property type="match status" value="1"/>
</dbReference>
<evidence type="ECO:0000256" key="11">
    <source>
        <dbReference type="SAM" id="Coils"/>
    </source>
</evidence>
<name>A0A0C2F3U1_9PSED</name>
<dbReference type="RefSeq" id="WP_040063617.1">
    <property type="nucleotide sequence ID" value="NZ_JXDG01000004.1"/>
</dbReference>
<evidence type="ECO:0000259" key="13">
    <source>
        <dbReference type="PROSITE" id="PS50885"/>
    </source>
</evidence>
<dbReference type="PROSITE" id="PS51753">
    <property type="entry name" value="HBM"/>
    <property type="match status" value="1"/>
</dbReference>
<evidence type="ECO:0000256" key="9">
    <source>
        <dbReference type="ARBA" id="ARBA00029447"/>
    </source>
</evidence>
<evidence type="ECO:0000256" key="10">
    <source>
        <dbReference type="PROSITE-ProRule" id="PRU00284"/>
    </source>
</evidence>
<dbReference type="Pfam" id="PF00672">
    <property type="entry name" value="HAMP"/>
    <property type="match status" value="1"/>
</dbReference>
<dbReference type="AlphaFoldDB" id="A0A0C2F3U1"/>
<dbReference type="GO" id="GO:0005886">
    <property type="term" value="C:plasma membrane"/>
    <property type="evidence" value="ECO:0007669"/>
    <property type="project" value="UniProtKB-SubCell"/>
</dbReference>
<evidence type="ECO:0000256" key="4">
    <source>
        <dbReference type="ARBA" id="ARBA00022500"/>
    </source>
</evidence>
<dbReference type="InterPro" id="IPR004090">
    <property type="entry name" value="Chemotax_Me-accpt_rcpt"/>
</dbReference>
<comment type="subcellular location">
    <subcellularLocation>
        <location evidence="1">Cell membrane</location>
        <topology evidence="1">Multi-pass membrane protein</topology>
    </subcellularLocation>
</comment>
<dbReference type="Pfam" id="PF16591">
    <property type="entry name" value="HBM"/>
    <property type="match status" value="1"/>
</dbReference>
<keyword evidence="15" id="KW-0675">Receptor</keyword>
<dbReference type="OrthoDB" id="6434013at2"/>
<dbReference type="Proteomes" id="UP000031535">
    <property type="component" value="Unassembled WGS sequence"/>
</dbReference>
<feature type="domain" description="HBM" evidence="14">
    <location>
        <begin position="45"/>
        <end position="291"/>
    </location>
</feature>
<dbReference type="Pfam" id="PF00015">
    <property type="entry name" value="MCPsignal"/>
    <property type="match status" value="1"/>
</dbReference>
<feature type="domain" description="Methyl-accepting transducer" evidence="12">
    <location>
        <begin position="375"/>
        <end position="611"/>
    </location>
</feature>
<dbReference type="Gene3D" id="1.20.1440.210">
    <property type="match status" value="2"/>
</dbReference>
<dbReference type="GO" id="GO:0006935">
    <property type="term" value="P:chemotaxis"/>
    <property type="evidence" value="ECO:0007669"/>
    <property type="project" value="UniProtKB-KW"/>
</dbReference>
<dbReference type="SUPFAM" id="SSF58104">
    <property type="entry name" value="Methyl-accepting chemotaxis protein (MCP) signaling domain"/>
    <property type="match status" value="1"/>
</dbReference>
<feature type="domain" description="HAMP" evidence="13">
    <location>
        <begin position="318"/>
        <end position="370"/>
    </location>
</feature>
<keyword evidence="6" id="KW-1133">Transmembrane helix</keyword>
<keyword evidence="4" id="KW-0145">Chemotaxis</keyword>
<dbReference type="SMART" id="SM01358">
    <property type="entry name" value="HBM"/>
    <property type="match status" value="1"/>
</dbReference>
<proteinExistence type="inferred from homology"/>
<keyword evidence="7" id="KW-0472">Membrane</keyword>
<comment type="caution">
    <text evidence="15">The sequence shown here is derived from an EMBL/GenBank/DDBJ whole genome shotgun (WGS) entry which is preliminary data.</text>
</comment>
<dbReference type="GO" id="GO:0004888">
    <property type="term" value="F:transmembrane signaling receptor activity"/>
    <property type="evidence" value="ECO:0007669"/>
    <property type="project" value="InterPro"/>
</dbReference>
<dbReference type="PRINTS" id="PR00260">
    <property type="entry name" value="CHEMTRNSDUCR"/>
</dbReference>
<dbReference type="PATRIC" id="fig|226910.6.peg.510"/>
<evidence type="ECO:0000256" key="3">
    <source>
        <dbReference type="ARBA" id="ARBA00022481"/>
    </source>
</evidence>
<dbReference type="PANTHER" id="PTHR32089:SF120">
    <property type="entry name" value="METHYL-ACCEPTING CHEMOTAXIS PROTEIN TLPQ"/>
    <property type="match status" value="1"/>
</dbReference>
<dbReference type="InterPro" id="IPR003660">
    <property type="entry name" value="HAMP_dom"/>
</dbReference>
<dbReference type="FunFam" id="1.10.287.950:FF:000001">
    <property type="entry name" value="Methyl-accepting chemotaxis sensory transducer"/>
    <property type="match status" value="1"/>
</dbReference>
<evidence type="ECO:0000313" key="16">
    <source>
        <dbReference type="Proteomes" id="UP000031535"/>
    </source>
</evidence>
<accession>A0A0C2F3U1</accession>
<dbReference type="PROSITE" id="PS50111">
    <property type="entry name" value="CHEMOTAXIS_TRANSDUC_2"/>
    <property type="match status" value="1"/>
</dbReference>
<evidence type="ECO:0000256" key="2">
    <source>
        <dbReference type="ARBA" id="ARBA00022475"/>
    </source>
</evidence>
<gene>
    <name evidence="15" type="ORF">UCMB321_0512</name>
</gene>
<dbReference type="PROSITE" id="PS50885">
    <property type="entry name" value="HAMP"/>
    <property type="match status" value="1"/>
</dbReference>
<comment type="similarity">
    <text evidence="9">Belongs to the methyl-accepting chemotaxis (MCP) protein family.</text>
</comment>
<reference evidence="15 16" key="1">
    <citation type="submission" date="2015-01" db="EMBL/GenBank/DDBJ databases">
        <title>Complete genome of Pseudomonas batumici UCM B-321 producer of the batumin antibiotic with strong antistaphilococcal and potential anticancer activity.</title>
        <authorList>
            <person name="Klochko V.V."/>
            <person name="Zelena L.B."/>
            <person name="Elena K.A."/>
            <person name="Reva O.N."/>
        </authorList>
    </citation>
    <scope>NUCLEOTIDE SEQUENCE [LARGE SCALE GENOMIC DNA]</scope>
    <source>
        <strain evidence="15 16">UCM B-321</strain>
    </source>
</reference>
<evidence type="ECO:0000256" key="8">
    <source>
        <dbReference type="ARBA" id="ARBA00023224"/>
    </source>
</evidence>
<dbReference type="STRING" id="226910.UCMB321_0512"/>